<organism evidence="9 10">
    <name type="scientific">Zhenpiania hominis</name>
    <dbReference type="NCBI Taxonomy" id="2763644"/>
    <lineage>
        <taxon>Bacteria</taxon>
        <taxon>Bacillati</taxon>
        <taxon>Bacillota</taxon>
        <taxon>Clostridia</taxon>
        <taxon>Peptostreptococcales</taxon>
        <taxon>Anaerovoracaceae</taxon>
        <taxon>Zhenpiania</taxon>
    </lineage>
</organism>
<feature type="transmembrane region" description="Helical" evidence="8">
    <location>
        <begin position="405"/>
        <end position="428"/>
    </location>
</feature>
<evidence type="ECO:0000256" key="8">
    <source>
        <dbReference type="SAM" id="Phobius"/>
    </source>
</evidence>
<evidence type="ECO:0000313" key="9">
    <source>
        <dbReference type="EMBL" id="MBC6681021.1"/>
    </source>
</evidence>
<comment type="caution">
    <text evidence="9">The sequence shown here is derived from an EMBL/GenBank/DDBJ whole genome shotgun (WGS) entry which is preliminary data.</text>
</comment>
<feature type="transmembrane region" description="Helical" evidence="8">
    <location>
        <begin position="166"/>
        <end position="185"/>
    </location>
</feature>
<keyword evidence="7" id="KW-0012">Acyltransferase</keyword>
<dbReference type="EMBL" id="JACRYT010000024">
    <property type="protein sequence ID" value="MBC6681021.1"/>
    <property type="molecule type" value="Genomic_DNA"/>
</dbReference>
<protein>
    <submittedName>
        <fullName evidence="9">MBOAT family protein</fullName>
    </submittedName>
</protein>
<evidence type="ECO:0000313" key="10">
    <source>
        <dbReference type="Proteomes" id="UP000602647"/>
    </source>
</evidence>
<dbReference type="Pfam" id="PF03062">
    <property type="entry name" value="MBOAT"/>
    <property type="match status" value="1"/>
</dbReference>
<dbReference type="GO" id="GO:0005886">
    <property type="term" value="C:plasma membrane"/>
    <property type="evidence" value="ECO:0007669"/>
    <property type="project" value="UniProtKB-SubCell"/>
</dbReference>
<sequence length="523" mass="60071">MDFTSFYFLVFVLVVVFVYYVVPKAARWTVLLAASYVFYLISSPKTFVFVLFTTIITFLGGRYIGRKNTEHKKYIEEHGNELTREEKKERKAAVQKKKRKMVALVLILDFGVLAVVKYFRYYIEALGLGIHFDAGFLIPLGISFYTFQSVAYIIDLYRNKFEADSNIFKFALFVSFFPQIIQGPISRYDQLAGQLYKGHAFSYTNLTFGAQLMLWGFFKKLVIADRAGILVNEVFDNHTEYQGFYILLALLFYSIQIYGDFSGGIDIARGVARILGIDMVDNFKRPYFSDSISEFWRRWHITLGNWCRDYIFYPISLSKTFGKAGKHLRKVFGDRLGKLFPVLVAQLATFLTIGIWHGAEFKYIAYGLYNGGLIILGLIFEPFLRKLEKILHIDTTTFSWRLFKICRTFLLVVIGRVLPRAASFGAAVSMMKSAMVFNPGIFLNDHLVELGLTYEDYAVLLAGCAVWFVISLMQESGMKIRESLARQNILFRWGIYLTVIIVVLIVGVYGPGYDASTFIYRGF</sequence>
<feature type="transmembrane region" description="Helical" evidence="8">
    <location>
        <begin position="339"/>
        <end position="357"/>
    </location>
</feature>
<name>A0A923NN60_9FIRM</name>
<feature type="transmembrane region" description="Helical" evidence="8">
    <location>
        <begin position="46"/>
        <end position="65"/>
    </location>
</feature>
<keyword evidence="10" id="KW-1185">Reference proteome</keyword>
<dbReference type="InterPro" id="IPR051085">
    <property type="entry name" value="MB_O-acyltransferase"/>
</dbReference>
<feature type="transmembrane region" description="Helical" evidence="8">
    <location>
        <begin position="7"/>
        <end position="26"/>
    </location>
</feature>
<keyword evidence="7" id="KW-0808">Transferase</keyword>
<proteinExistence type="inferred from homology"/>
<feature type="transmembrane region" description="Helical" evidence="8">
    <location>
        <begin position="493"/>
        <end position="513"/>
    </location>
</feature>
<comment type="similarity">
    <text evidence="2 7">Belongs to the membrane-bound acyltransferase family.</text>
</comment>
<dbReference type="InterPro" id="IPR028362">
    <property type="entry name" value="AlgI"/>
</dbReference>
<feature type="transmembrane region" description="Helical" evidence="8">
    <location>
        <begin position="135"/>
        <end position="154"/>
    </location>
</feature>
<feature type="transmembrane region" description="Helical" evidence="8">
    <location>
        <begin position="101"/>
        <end position="123"/>
    </location>
</feature>
<evidence type="ECO:0000256" key="1">
    <source>
        <dbReference type="ARBA" id="ARBA00004651"/>
    </source>
</evidence>
<evidence type="ECO:0000256" key="7">
    <source>
        <dbReference type="PIRNR" id="PIRNR016636"/>
    </source>
</evidence>
<dbReference type="GO" id="GO:0042121">
    <property type="term" value="P:alginic acid biosynthetic process"/>
    <property type="evidence" value="ECO:0007669"/>
    <property type="project" value="InterPro"/>
</dbReference>
<dbReference type="PANTHER" id="PTHR13285">
    <property type="entry name" value="ACYLTRANSFERASE"/>
    <property type="match status" value="1"/>
</dbReference>
<keyword evidence="3 7" id="KW-1003">Cell membrane</keyword>
<feature type="transmembrane region" description="Helical" evidence="8">
    <location>
        <begin position="363"/>
        <end position="384"/>
    </location>
</feature>
<dbReference type="InterPro" id="IPR004299">
    <property type="entry name" value="MBOAT_fam"/>
</dbReference>
<feature type="transmembrane region" description="Helical" evidence="8">
    <location>
        <begin position="200"/>
        <end position="218"/>
    </location>
</feature>
<dbReference type="Proteomes" id="UP000602647">
    <property type="component" value="Unassembled WGS sequence"/>
</dbReference>
<gene>
    <name evidence="9" type="ORF">H9L42_14450</name>
</gene>
<keyword evidence="6 7" id="KW-0472">Membrane</keyword>
<dbReference type="RefSeq" id="WP_187304119.1">
    <property type="nucleotide sequence ID" value="NZ_CBCTQH010000083.1"/>
</dbReference>
<evidence type="ECO:0000256" key="4">
    <source>
        <dbReference type="ARBA" id="ARBA00022692"/>
    </source>
</evidence>
<dbReference type="PANTHER" id="PTHR13285:SF18">
    <property type="entry name" value="PROTEIN-CYSTEINE N-PALMITOYLTRANSFERASE RASP"/>
    <property type="match status" value="1"/>
</dbReference>
<keyword evidence="4 8" id="KW-0812">Transmembrane</keyword>
<dbReference type="PIRSF" id="PIRSF500217">
    <property type="entry name" value="AlgI"/>
    <property type="match status" value="1"/>
</dbReference>
<evidence type="ECO:0000256" key="5">
    <source>
        <dbReference type="ARBA" id="ARBA00022989"/>
    </source>
</evidence>
<dbReference type="InterPro" id="IPR024194">
    <property type="entry name" value="Ac/AlaTfrase_AlgI/DltB"/>
</dbReference>
<evidence type="ECO:0000256" key="6">
    <source>
        <dbReference type="ARBA" id="ARBA00023136"/>
    </source>
</evidence>
<dbReference type="GO" id="GO:0016746">
    <property type="term" value="F:acyltransferase activity"/>
    <property type="evidence" value="ECO:0007669"/>
    <property type="project" value="UniProtKB-KW"/>
</dbReference>
<evidence type="ECO:0000256" key="3">
    <source>
        <dbReference type="ARBA" id="ARBA00022475"/>
    </source>
</evidence>
<feature type="transmembrane region" description="Helical" evidence="8">
    <location>
        <begin position="457"/>
        <end position="473"/>
    </location>
</feature>
<comment type="subcellular location">
    <subcellularLocation>
        <location evidence="1">Cell membrane</location>
        <topology evidence="1">Multi-pass membrane protein</topology>
    </subcellularLocation>
</comment>
<keyword evidence="5 8" id="KW-1133">Transmembrane helix</keyword>
<dbReference type="AlphaFoldDB" id="A0A923NN60"/>
<accession>A0A923NN60</accession>
<evidence type="ECO:0000256" key="2">
    <source>
        <dbReference type="ARBA" id="ARBA00010323"/>
    </source>
</evidence>
<dbReference type="PIRSF" id="PIRSF016636">
    <property type="entry name" value="AlgI_DltB"/>
    <property type="match status" value="1"/>
</dbReference>
<reference evidence="9" key="1">
    <citation type="submission" date="2020-08" db="EMBL/GenBank/DDBJ databases">
        <title>Genome public.</title>
        <authorList>
            <person name="Liu C."/>
            <person name="Sun Q."/>
        </authorList>
    </citation>
    <scope>NUCLEOTIDE SEQUENCE</scope>
    <source>
        <strain evidence="9">BX12</strain>
    </source>
</reference>